<keyword evidence="8 12" id="KW-0472">Membrane</keyword>
<dbReference type="EMBL" id="JAUIZM010000002">
    <property type="protein sequence ID" value="KAK1397327.1"/>
    <property type="molecule type" value="Genomic_DNA"/>
</dbReference>
<feature type="compositionally biased region" description="Basic and acidic residues" evidence="11">
    <location>
        <begin position="1289"/>
        <end position="1298"/>
    </location>
</feature>
<feature type="region of interest" description="Disordered" evidence="11">
    <location>
        <begin position="1224"/>
        <end position="1324"/>
    </location>
</feature>
<protein>
    <submittedName>
        <fullName evidence="13">Microtubule-associated protein futsch</fullName>
    </submittedName>
</protein>
<feature type="compositionally biased region" description="Basic and acidic residues" evidence="11">
    <location>
        <begin position="1254"/>
        <end position="1267"/>
    </location>
</feature>
<comment type="subcellular location">
    <subcellularLocation>
        <location evidence="1">Cell membrane</location>
        <topology evidence="1">Single-pass membrane protein</topology>
    </subcellularLocation>
    <subcellularLocation>
        <location evidence="2">Endoplasmic reticulum membrane</location>
        <topology evidence="2">Single-pass membrane protein</topology>
    </subcellularLocation>
</comment>
<gene>
    <name evidence="13" type="ORF">POM88_007190</name>
</gene>
<feature type="compositionally biased region" description="Basic and acidic residues" evidence="11">
    <location>
        <begin position="279"/>
        <end position="303"/>
    </location>
</feature>
<evidence type="ECO:0000256" key="12">
    <source>
        <dbReference type="SAM" id="Phobius"/>
    </source>
</evidence>
<feature type="region of interest" description="Disordered" evidence="11">
    <location>
        <begin position="273"/>
        <end position="313"/>
    </location>
</feature>
<reference evidence="13" key="1">
    <citation type="submission" date="2023-02" db="EMBL/GenBank/DDBJ databases">
        <title>Genome of toxic invasive species Heracleum sosnowskyi carries increased number of genes despite the absence of recent whole-genome duplications.</title>
        <authorList>
            <person name="Schelkunov M."/>
            <person name="Shtratnikova V."/>
            <person name="Makarenko M."/>
            <person name="Klepikova A."/>
            <person name="Omelchenko D."/>
            <person name="Novikova G."/>
            <person name="Obukhova E."/>
            <person name="Bogdanov V."/>
            <person name="Penin A."/>
            <person name="Logacheva M."/>
        </authorList>
    </citation>
    <scope>NUCLEOTIDE SEQUENCE</scope>
    <source>
        <strain evidence="13">Hsosn_3</strain>
        <tissue evidence="13">Leaf</tissue>
    </source>
</reference>
<comment type="caution">
    <text evidence="13">The sequence shown here is derived from an EMBL/GenBank/DDBJ whole genome shotgun (WGS) entry which is preliminary data.</text>
</comment>
<feature type="compositionally biased region" description="Basic and acidic residues" evidence="11">
    <location>
        <begin position="1224"/>
        <end position="1247"/>
    </location>
</feature>
<feature type="compositionally biased region" description="Polar residues" evidence="11">
    <location>
        <begin position="1299"/>
        <end position="1315"/>
    </location>
</feature>
<evidence type="ECO:0000256" key="10">
    <source>
        <dbReference type="SAM" id="Coils"/>
    </source>
</evidence>
<evidence type="ECO:0000256" key="6">
    <source>
        <dbReference type="ARBA" id="ARBA00022989"/>
    </source>
</evidence>
<name>A0AAD8J452_9APIA</name>
<evidence type="ECO:0000256" key="1">
    <source>
        <dbReference type="ARBA" id="ARBA00004162"/>
    </source>
</evidence>
<sequence>MAGSEDDIGGLELCSHQDGGGTKFDCNGNDNVREDLGASYVFVSSVGDVDGCRLSVEENCEIKGDCVVGNDQDFAMGMDKNMDLPSEFVGEVSESAMSGETDFEGTVEDRGEFEPGEDLESRTGNGLDIGESEGMVIVVSAGDCELLDKGGKDVDENVVVSTLEVEESEQSDTIGLRDVGCEFVGEVVENLTSEGTVEDRVEGELGEDLESRTGSGLELGVSEGTVIVSADKSGERVEENVVVSISEVGESEQSDTIGLGDAEYELGKVEAEVGEEEAQERTELKSVEGDLEMKDQGNFRQTKDLGSAESGESRKGVITLTDTGEYNKSVKAVDVEQDLAVSPVDFGEGSQSNTVSLRDDICESAEIQAGIEVDVEEGKLKDKTEPNSVESLESDIRTTKSVDCVSHDLEKNQFKFEHMTALDSEIDGGAQMDNEISAVEDKRIICTAAADDVKDLDKCIDGSQSVDKLDLTPPDAATTCSMDKVPIECGENITPGTDDCAAVEHEASKSVLVQGIGAVNSTELDSNINQTCAELIGHVPAKKFGGVLASIDDGTFSDQGPFDTDYGVGQVQGYDAQIVALDTNGTTTETDTRSVIDQCKISQIILGEQRSGCTKSSELNGNPDNAHSDCIVPQVQSDKILQSDCNGATIIEPEVRNLVCPITDKSELEIKHLHTEDVESGIFSVTDGTKSETEVANGLSSCASNDMRSEIKIEFGTIDSADVVTKSSGRNSLFKSQVLNGEIDCNRKQAIFMTNIVESEGCADMSSKSDVQNRSDMLGEDATVAECSIGDNVDGQSQGIVAKAKPFQFLAKFPRIDDDKLREQIRDAQELVEEKTVLRNNIRCEIEIKRADLQSLGDGLESTRSDERAVRRLVKLKRQEIDSVQDKINRAKNSISVMDITNRIAHMEHMIEHETHPLKEEKQLLREINVMKKLRGQISSNVCSAEEVTQALSQLEPTEMQLKTLKKELSDIKNKVSKAEAASIQLGKKYNDESKKLRELQARFQAANDIRQDAYKDLLGLKRQLHDKGKHFWIYKDDAKAASDYALNGDKEALFHFCAKQVDTFMDLWNKNDEFREDYVRCNMKSTLRRLKTLDGRSLGPDEEVHVFPVYVGERESRQLNNPSRATNPSSPTIMKQENTVQPVEREPIDGKSLVMVEPKSKMLKSKISVNPIPESGLHIGFRQLEVEETKEEEKQQTKEELELARKDEILRKEEIHAKLKEQLRQKEKVKAQEALERKKRNADKAQMRALSRAQKEAEQKEKEREKRLRKKEKNTTDGENGLELQTNHIKEESKDSPTTKPIKTSHFNRYNKTKATIPPALRNRGKRPMKQFMWWISGALIVLFIFLVANSGAFKNLRPRKDDSFLGNHQSAQPIWQS</sequence>
<feature type="transmembrane region" description="Helical" evidence="12">
    <location>
        <begin position="1333"/>
        <end position="1355"/>
    </location>
</feature>
<accession>A0AAD8J452</accession>
<comment type="similarity">
    <text evidence="9">Belongs to the plant Proton pump-interactor protein family.</text>
</comment>
<evidence type="ECO:0000256" key="2">
    <source>
        <dbReference type="ARBA" id="ARBA00004389"/>
    </source>
</evidence>
<keyword evidence="4 12" id="KW-0812">Transmembrane</keyword>
<keyword evidence="3" id="KW-1003">Cell membrane</keyword>
<feature type="compositionally biased region" description="Polar residues" evidence="11">
    <location>
        <begin position="1119"/>
        <end position="1142"/>
    </location>
</feature>
<feature type="region of interest" description="Disordered" evidence="11">
    <location>
        <begin position="97"/>
        <end position="127"/>
    </location>
</feature>
<evidence type="ECO:0000256" key="5">
    <source>
        <dbReference type="ARBA" id="ARBA00022824"/>
    </source>
</evidence>
<dbReference type="PANTHER" id="PTHR32219">
    <property type="entry name" value="RNA-BINDING PROTEIN YLMH-RELATED"/>
    <property type="match status" value="1"/>
</dbReference>
<evidence type="ECO:0000313" key="14">
    <source>
        <dbReference type="Proteomes" id="UP001237642"/>
    </source>
</evidence>
<evidence type="ECO:0000256" key="3">
    <source>
        <dbReference type="ARBA" id="ARBA00022475"/>
    </source>
</evidence>
<keyword evidence="14" id="KW-1185">Reference proteome</keyword>
<keyword evidence="5" id="KW-0256">Endoplasmic reticulum</keyword>
<keyword evidence="6 12" id="KW-1133">Transmembrane helix</keyword>
<evidence type="ECO:0000256" key="7">
    <source>
        <dbReference type="ARBA" id="ARBA00023054"/>
    </source>
</evidence>
<proteinExistence type="inferred from homology"/>
<dbReference type="Proteomes" id="UP001237642">
    <property type="component" value="Unassembled WGS sequence"/>
</dbReference>
<dbReference type="InterPro" id="IPR055282">
    <property type="entry name" value="PPI1-4"/>
</dbReference>
<keyword evidence="7 10" id="KW-0175">Coiled coil</keyword>
<dbReference type="GO" id="GO:0005886">
    <property type="term" value="C:plasma membrane"/>
    <property type="evidence" value="ECO:0007669"/>
    <property type="project" value="UniProtKB-SubCell"/>
</dbReference>
<dbReference type="GO" id="GO:0005789">
    <property type="term" value="C:endoplasmic reticulum membrane"/>
    <property type="evidence" value="ECO:0007669"/>
    <property type="project" value="UniProtKB-SubCell"/>
</dbReference>
<feature type="coiled-coil region" evidence="10">
    <location>
        <begin position="955"/>
        <end position="1010"/>
    </location>
</feature>
<evidence type="ECO:0000256" key="4">
    <source>
        <dbReference type="ARBA" id="ARBA00022692"/>
    </source>
</evidence>
<evidence type="ECO:0000256" key="11">
    <source>
        <dbReference type="SAM" id="MobiDB-lite"/>
    </source>
</evidence>
<reference evidence="13" key="2">
    <citation type="submission" date="2023-05" db="EMBL/GenBank/DDBJ databases">
        <authorList>
            <person name="Schelkunov M.I."/>
        </authorList>
    </citation>
    <scope>NUCLEOTIDE SEQUENCE</scope>
    <source>
        <strain evidence="13">Hsosn_3</strain>
        <tissue evidence="13">Leaf</tissue>
    </source>
</reference>
<evidence type="ECO:0000256" key="8">
    <source>
        <dbReference type="ARBA" id="ARBA00023136"/>
    </source>
</evidence>
<feature type="region of interest" description="Disordered" evidence="11">
    <location>
        <begin position="1117"/>
        <end position="1146"/>
    </location>
</feature>
<evidence type="ECO:0000256" key="9">
    <source>
        <dbReference type="ARBA" id="ARBA00038080"/>
    </source>
</evidence>
<evidence type="ECO:0000313" key="13">
    <source>
        <dbReference type="EMBL" id="KAK1397327.1"/>
    </source>
</evidence>
<dbReference type="PANTHER" id="PTHR32219:SF3">
    <property type="entry name" value="CALPONIN-LIKE DOMAIN PROTEIN"/>
    <property type="match status" value="1"/>
</dbReference>
<organism evidence="13 14">
    <name type="scientific">Heracleum sosnowskyi</name>
    <dbReference type="NCBI Taxonomy" id="360622"/>
    <lineage>
        <taxon>Eukaryota</taxon>
        <taxon>Viridiplantae</taxon>
        <taxon>Streptophyta</taxon>
        <taxon>Embryophyta</taxon>
        <taxon>Tracheophyta</taxon>
        <taxon>Spermatophyta</taxon>
        <taxon>Magnoliopsida</taxon>
        <taxon>eudicotyledons</taxon>
        <taxon>Gunneridae</taxon>
        <taxon>Pentapetalae</taxon>
        <taxon>asterids</taxon>
        <taxon>campanulids</taxon>
        <taxon>Apiales</taxon>
        <taxon>Apiaceae</taxon>
        <taxon>Apioideae</taxon>
        <taxon>apioid superclade</taxon>
        <taxon>Tordylieae</taxon>
        <taxon>Tordyliinae</taxon>
        <taxon>Heracleum</taxon>
    </lineage>
</organism>